<organism evidence="1 2">
    <name type="scientific">Micromonas pusilla virus SP1</name>
    <name type="common">MpV-SP1</name>
    <dbReference type="NCBI Taxonomy" id="373996"/>
    <lineage>
        <taxon>Viruses</taxon>
        <taxon>Varidnaviria</taxon>
        <taxon>Bamfordvirae</taxon>
        <taxon>Nucleocytoviricota</taxon>
        <taxon>Megaviricetes</taxon>
        <taxon>Algavirales</taxon>
        <taxon>Phycodnaviridae</taxon>
        <taxon>Prasinovirus</taxon>
        <taxon>Prasinovirus micromonas</taxon>
    </lineage>
</organism>
<accession>G9E6G2</accession>
<proteinExistence type="predicted"/>
<organismHost>
    <name type="scientific">Micromonas pusilla</name>
    <name type="common">Picoplanktonic green alga</name>
    <name type="synonym">Chromulina pusilla</name>
    <dbReference type="NCBI Taxonomy" id="38833"/>
</organismHost>
<protein>
    <submittedName>
        <fullName evidence="1">Uncharacterized protein</fullName>
    </submittedName>
</protein>
<evidence type="ECO:0000313" key="1">
    <source>
        <dbReference type="EMBL" id="AET84989.1"/>
    </source>
</evidence>
<keyword evidence="2" id="KW-1185">Reference proteome</keyword>
<dbReference type="EMBL" id="JF974320">
    <property type="protein sequence ID" value="AET84989.1"/>
    <property type="molecule type" value="Genomic_DNA"/>
</dbReference>
<evidence type="ECO:0000313" key="2">
    <source>
        <dbReference type="Proteomes" id="UP000232710"/>
    </source>
</evidence>
<reference evidence="1 2" key="1">
    <citation type="submission" date="2010-12" db="EMBL/GenBank/DDBJ databases">
        <title>The Genome Sequence of Micromonas pusilla virus SP1.</title>
        <authorList>
            <consortium name="The Broad Institute Genome Sequencing Platform"/>
            <person name="Henn M.R."/>
            <person name="Suttle C."/>
            <person name="Winget D."/>
            <person name="Chan A."/>
            <person name="Levin J."/>
            <person name="Malboeuf C."/>
            <person name="Casali M."/>
            <person name="Russ C."/>
            <person name="Lennon N."/>
            <person name="Chapman S.B."/>
            <person name="Erlich R."/>
            <person name="Young S.K."/>
            <person name="Yandava C."/>
            <person name="Zeng Q."/>
            <person name="Alvarado L."/>
            <person name="Anderson S."/>
            <person name="Berlin A."/>
            <person name="Chen Z."/>
            <person name="Freedman E."/>
            <person name="Gellesch M."/>
            <person name="Goldberg J."/>
            <person name="Green L."/>
            <person name="Griggs A."/>
            <person name="Gujja S."/>
            <person name="Heilman E.R."/>
            <person name="Heiman D."/>
            <person name="Hollinger A."/>
            <person name="Howarth C."/>
            <person name="Larson L."/>
            <person name="Mehta T."/>
            <person name="Pearson M."/>
            <person name="Roberts A."/>
            <person name="Ryan E."/>
            <person name="Saif S."/>
            <person name="Shea T."/>
            <person name="Shenoy N."/>
            <person name="Sisk P."/>
            <person name="Stolte C."/>
            <person name="Sykes S."/>
            <person name="White J."/>
            <person name="Haas B."/>
            <person name="Nusbaum C."/>
            <person name="Birren B."/>
        </authorList>
    </citation>
    <scope>NUCLEOTIDE SEQUENCE [LARGE SCALE GENOMIC DNA]</scope>
    <source>
        <strain evidence="1 2">SP1</strain>
    </source>
</reference>
<gene>
    <name evidence="1" type="ORF">MPXG_00191</name>
</gene>
<name>G9E6G2_MPSP1</name>
<dbReference type="Proteomes" id="UP000232710">
    <property type="component" value="Segment"/>
</dbReference>
<sequence>MSNQTNNGKCKTDLAHDIARLPDGVAAKGAFEAVFLGNMLAHIDGECINNKKIIIKQQCKTQLPDIHSKNWCKWLTAVDQENQISLTHTIERANVPILYNTPRLCDPGITMSKNWSLRNYIESRLYMFKFVYDFGRGYTQTSNGSSNCRNNNGNNKGSPCYPSTVFDFRPYTFALELPGTTNKGRLIYVTQHITVDDDSGALGFTPHTSLTTYPYKPVKNTETSQVVFKSLVKAVIDGKALGSNQKSVLDSNYNLGNNGRRINNQGKYIDTFIDFLRKYDRIKFAGEDGLLSNSNQVQKVTLTDSVIRTMFYDLIHDEVINKTDNFEKFRDKFIQEFNDPNFGFLTGGGPNKMGRAARIVTYPKLIGKTIAGKSYKAYGSILTPVKANNGSTNFKTQNVKRKKDGKSVTVSIPIPQYPALFKTIGDLSQFMYAAKFNTIVGSGDKMGIATGLYVNALNRKIVKCMIEDAVTGFIIYTGMDPKHVKFVTKSGCGRLANKANTCYGRNGATVTAGQLQSQMINSLNANEKIQVNGIINRQKTYLNRLKTNLRKNKVQQLMQQGASPAASAALRAAGGPTNRDVRAIKITRARNLNAYINKLQRQLGNRGKLNKSVYLSNLNKNNSNVALFNIKARAYANALRARALDARPGRRKRARIG</sequence>